<gene>
    <name evidence="2" type="ORF">AB1Y20_015945</name>
</gene>
<organism evidence="2 3">
    <name type="scientific">Prymnesium parvum</name>
    <name type="common">Toxic golden alga</name>
    <dbReference type="NCBI Taxonomy" id="97485"/>
    <lineage>
        <taxon>Eukaryota</taxon>
        <taxon>Haptista</taxon>
        <taxon>Haptophyta</taxon>
        <taxon>Prymnesiophyceae</taxon>
        <taxon>Prymnesiales</taxon>
        <taxon>Prymnesiaceae</taxon>
        <taxon>Prymnesium</taxon>
    </lineage>
</organism>
<accession>A0AB34JZZ2</accession>
<sequence length="287" mass="31558">MASSCALPSGNWSLCTGPAYFTNLHRLLNASDPIPVPDERLLLPRGTRLLFYGFSYLRQLVDELFCADETARWRFVGRGEAWRPHCAGIDATTTWTHTFSGRDAVALVVTNVEELQHSRALHAALPRFVRQHGPFDVVFFQRPHADCFFGYLKASVHKWANESRLACVDLRRFGVGDQRKLARDGSIWQLLSSSARLGSFEVPPWGTKRRESPLAEAGQVIDVSTIIREWPCRVLDCAAEAVGHQCKGSALTLAARELVARAAASLASSSGNSTAPTGATAPDREKP</sequence>
<feature type="region of interest" description="Disordered" evidence="1">
    <location>
        <begin position="266"/>
        <end position="287"/>
    </location>
</feature>
<evidence type="ECO:0000313" key="3">
    <source>
        <dbReference type="Proteomes" id="UP001515480"/>
    </source>
</evidence>
<reference evidence="2 3" key="1">
    <citation type="journal article" date="2024" name="Science">
        <title>Giant polyketide synthase enzymes in the biosynthesis of giant marine polyether toxins.</title>
        <authorList>
            <person name="Fallon T.R."/>
            <person name="Shende V.V."/>
            <person name="Wierzbicki I.H."/>
            <person name="Pendleton A.L."/>
            <person name="Watervoot N.F."/>
            <person name="Auber R.P."/>
            <person name="Gonzalez D.J."/>
            <person name="Wisecaver J.H."/>
            <person name="Moore B.S."/>
        </authorList>
    </citation>
    <scope>NUCLEOTIDE SEQUENCE [LARGE SCALE GENOMIC DNA]</scope>
    <source>
        <strain evidence="2 3">12B1</strain>
    </source>
</reference>
<comment type="caution">
    <text evidence="2">The sequence shown here is derived from an EMBL/GenBank/DDBJ whole genome shotgun (WGS) entry which is preliminary data.</text>
</comment>
<dbReference type="Proteomes" id="UP001515480">
    <property type="component" value="Unassembled WGS sequence"/>
</dbReference>
<protein>
    <submittedName>
        <fullName evidence="2">Uncharacterized protein</fullName>
    </submittedName>
</protein>
<evidence type="ECO:0000256" key="1">
    <source>
        <dbReference type="SAM" id="MobiDB-lite"/>
    </source>
</evidence>
<dbReference type="AlphaFoldDB" id="A0AB34JZZ2"/>
<dbReference type="EMBL" id="JBGBPQ010000003">
    <property type="protein sequence ID" value="KAL1527270.1"/>
    <property type="molecule type" value="Genomic_DNA"/>
</dbReference>
<name>A0AB34JZZ2_PRYPA</name>
<keyword evidence="3" id="KW-1185">Reference proteome</keyword>
<evidence type="ECO:0000313" key="2">
    <source>
        <dbReference type="EMBL" id="KAL1527270.1"/>
    </source>
</evidence>
<proteinExistence type="predicted"/>